<reference evidence="11 12" key="1">
    <citation type="journal article" date="2010" name="Vet. Microbiol.">
        <title>Production of haemolysins by strains of the Actinobacillus minor/porcitonsillarum complex.</title>
        <authorList>
            <person name="Arya G."/>
            <person name="Niven D.F."/>
        </authorList>
    </citation>
    <scope>NUCLEOTIDE SEQUENCE [LARGE SCALE GENOMIC DNA]</scope>
    <source>
        <strain evidence="11 12">NM305</strain>
    </source>
</reference>
<dbReference type="Gene3D" id="2.160.20.20">
    <property type="match status" value="1"/>
</dbReference>
<comment type="subcellular location">
    <subcellularLocation>
        <location evidence="1">Cell envelope</location>
    </subcellularLocation>
    <subcellularLocation>
        <location evidence="2">Cell outer membrane</location>
    </subcellularLocation>
    <subcellularLocation>
        <location evidence="3">Secreted</location>
    </subcellularLocation>
</comment>
<dbReference type="PANTHER" id="PTHR12338:SF9">
    <property type="entry name" value="IMMUNOGLOBULIN A1 PROTEASE AUTOTRANSPORTER"/>
    <property type="match status" value="1"/>
</dbReference>
<keyword evidence="7" id="KW-0732">Signal</keyword>
<gene>
    <name evidence="11" type="ORF">AM305_03937</name>
</gene>
<keyword evidence="9" id="KW-0998">Cell outer membrane</keyword>
<dbReference type="InterPro" id="IPR000710">
    <property type="entry name" value="Peptidase_S6"/>
</dbReference>
<dbReference type="InterPro" id="IPR004899">
    <property type="entry name" value="Pertactin_central"/>
</dbReference>
<dbReference type="SMR" id="C5S592"/>
<evidence type="ECO:0000256" key="6">
    <source>
        <dbReference type="ARBA" id="ARBA00022692"/>
    </source>
</evidence>
<dbReference type="Pfam" id="PF13018">
    <property type="entry name" value="ESPR"/>
    <property type="match status" value="1"/>
</dbReference>
<evidence type="ECO:0000256" key="4">
    <source>
        <dbReference type="ARBA" id="ARBA00022452"/>
    </source>
</evidence>
<dbReference type="GO" id="GO:0004252">
    <property type="term" value="F:serine-type endopeptidase activity"/>
    <property type="evidence" value="ECO:0007669"/>
    <property type="project" value="InterPro"/>
</dbReference>
<dbReference type="RefSeq" id="WP_005826348.1">
    <property type="nucleotide sequence ID" value="NZ_ACQL01000185.1"/>
</dbReference>
<dbReference type="InterPro" id="IPR009003">
    <property type="entry name" value="Peptidase_S1_PA"/>
</dbReference>
<dbReference type="InterPro" id="IPR030396">
    <property type="entry name" value="Peptidase_S6_dom"/>
</dbReference>
<protein>
    <submittedName>
        <fullName evidence="11">Immunoglobin A1 protease</fullName>
    </submittedName>
</protein>
<keyword evidence="11" id="KW-0378">Hydrolase</keyword>
<dbReference type="PANTHER" id="PTHR12338">
    <property type="entry name" value="AUTOTRANSPORTER"/>
    <property type="match status" value="1"/>
</dbReference>
<keyword evidence="11" id="KW-0645">Protease</keyword>
<dbReference type="InterPro" id="IPR057393">
    <property type="entry name" value="PIC_HAP1_IgA0_b-sol2"/>
</dbReference>
<dbReference type="Proteomes" id="UP000005532">
    <property type="component" value="Unassembled WGS sequence"/>
</dbReference>
<evidence type="ECO:0000256" key="9">
    <source>
        <dbReference type="ARBA" id="ARBA00023237"/>
    </source>
</evidence>
<dbReference type="SUPFAM" id="SSF50494">
    <property type="entry name" value="Trypsin-like serine proteases"/>
    <property type="match status" value="1"/>
</dbReference>
<dbReference type="InterPro" id="IPR011050">
    <property type="entry name" value="Pectin_lyase_fold/virulence"/>
</dbReference>
<dbReference type="PROSITE" id="PS51691">
    <property type="entry name" value="PEPTIDASE_S6"/>
    <property type="match status" value="1"/>
</dbReference>
<dbReference type="CDD" id="cd01343">
    <property type="entry name" value="PL1_Passenger_AT"/>
    <property type="match status" value="1"/>
</dbReference>
<dbReference type="Pfam" id="PF03212">
    <property type="entry name" value="Pertactin"/>
    <property type="match status" value="1"/>
</dbReference>
<dbReference type="InterPro" id="IPR050909">
    <property type="entry name" value="Bact_Autotransporter_VF"/>
</dbReference>
<proteinExistence type="predicted"/>
<sequence>MNRTFKIIKNALGQYVVAGELAKTKGKAKSLTHLLLLSTLVPFSLSSQASLVRGDVDYQEFRNFAENKGKYQPEAVNIPVHDNNGNSLGTVLPQDVPMPDFSATNFGTGVATLVNLPSAIVNSNQFIASVAHNTNERLNNLSFGGRSYQVASYNRASTYWQDVPEEDYFYGIRNNYDFALPRLSKMVTAVMGTEVPHLWGGLNNNVIPSEYTAFARLGSGTQEVWNHTTDTNDRKMGAYVYLTGGTPISPINGYDYDTADIENPSTQQGKYIVAEGNLFSLLTNENRASGPLMTHTLKGDSGSPLYAYNSSTGRWVLFALTQGGKGCTTEHCSTRNSDVSDRWTVIDSEFINKVTTEKESHRPVLLTNLGGSNYHWYSNPYSEAGLSYLTTERGYYGDFVGGTPLKITDDSRYSDADKGAAAIDNGQDLYLSDGLTVNLEQPIDQGAGGIYLTYGEANVTATNDYNTWVGSGVYVGENARLNWRVKQPEIARKLEGGNADECNNENLCVRDILSKLGSGTLNVNGNGINHGGISVGDGEVILNQQADYRGEQQAFSSVELTSGRGTVTLMDDNQVKDNNFSFGYRGGKLDLNGHDLTLIGLRNYDDGGNIVNHNQTKETTLILKPYVFNVIEYYDNFKGFLGAKSDATKPNGELNVEIQKTVNGTRERKAYYLTGGANLNGSLTANGTTVTLQGKNNPYADIITQDPNGIAGSIVSSVTNSADWVNRDYRVKNLSVIQQGTVNIGRNVTELSAETVSVKDSSTLNLGFKKDSNFRIFDDGQRVKWSSSITDLSPDFYHLLPTTQAVANEVNLANNSALNIHKATLTSRILGDQTSTTTLWADSTWNMNGDSYVQQLMQKAGSTLSATAGTLTATINAEKGSSTTFGSGTIWELLGDSTVDQLKLNNARIRLNPQNEFSRFNTLNVLSKLSGDGLFYFNTDLAGLLGNKVKVKDVEGTHTIAVQDSGREVSRATPEKLALFEISGDSNKATFNLQNGHVDAGAFRYTLSHLVNKVAELSDLKFEEEARLKAEEAERQRLE</sequence>
<dbReference type="SUPFAM" id="SSF51126">
    <property type="entry name" value="Pectin lyase-like"/>
    <property type="match status" value="1"/>
</dbReference>
<evidence type="ECO:0000313" key="11">
    <source>
        <dbReference type="EMBL" id="EER45925.1"/>
    </source>
</evidence>
<evidence type="ECO:0000256" key="7">
    <source>
        <dbReference type="ARBA" id="ARBA00022729"/>
    </source>
</evidence>
<dbReference type="EMBL" id="ACQL01000185">
    <property type="protein sequence ID" value="EER45925.1"/>
    <property type="molecule type" value="Genomic_DNA"/>
</dbReference>
<evidence type="ECO:0000256" key="8">
    <source>
        <dbReference type="ARBA" id="ARBA00023136"/>
    </source>
</evidence>
<feature type="domain" description="Peptidase S6" evidence="10">
    <location>
        <begin position="50"/>
        <end position="353"/>
    </location>
</feature>
<evidence type="ECO:0000256" key="5">
    <source>
        <dbReference type="ARBA" id="ARBA00022525"/>
    </source>
</evidence>
<dbReference type="AlphaFoldDB" id="C5S592"/>
<evidence type="ECO:0000256" key="3">
    <source>
        <dbReference type="ARBA" id="ARBA00004613"/>
    </source>
</evidence>
<dbReference type="Pfam" id="PF24078">
    <property type="entry name" value="Beta-sol_PIC_HAP1_IgA0_2nd"/>
    <property type="match status" value="1"/>
</dbReference>
<comment type="caution">
    <text evidence="11">The sequence shown here is derived from an EMBL/GenBank/DDBJ whole genome shotgun (WGS) entry which is preliminary data.</text>
</comment>
<keyword evidence="6" id="KW-0812">Transmembrane</keyword>
<dbReference type="GO" id="GO:0005576">
    <property type="term" value="C:extracellular region"/>
    <property type="evidence" value="ECO:0007669"/>
    <property type="project" value="UniProtKB-SubCell"/>
</dbReference>
<keyword evidence="8" id="KW-0472">Membrane</keyword>
<dbReference type="InterPro" id="IPR012332">
    <property type="entry name" value="Autotransporter_pectin_lyase_C"/>
</dbReference>
<keyword evidence="5" id="KW-0964">Secreted</keyword>
<dbReference type="InterPro" id="IPR024973">
    <property type="entry name" value="ESPR"/>
</dbReference>
<evidence type="ECO:0000256" key="1">
    <source>
        <dbReference type="ARBA" id="ARBA00004196"/>
    </source>
</evidence>
<feature type="non-terminal residue" evidence="11">
    <location>
        <position position="1039"/>
    </location>
</feature>
<accession>C5S592</accession>
<dbReference type="GO" id="GO:0009279">
    <property type="term" value="C:cell outer membrane"/>
    <property type="evidence" value="ECO:0007669"/>
    <property type="project" value="UniProtKB-SubCell"/>
</dbReference>
<dbReference type="Pfam" id="PF02395">
    <property type="entry name" value="Peptidase_S6"/>
    <property type="match status" value="1"/>
</dbReference>
<evidence type="ECO:0000256" key="2">
    <source>
        <dbReference type="ARBA" id="ARBA00004442"/>
    </source>
</evidence>
<evidence type="ECO:0000259" key="10">
    <source>
        <dbReference type="PROSITE" id="PS51691"/>
    </source>
</evidence>
<keyword evidence="4" id="KW-1134">Transmembrane beta strand</keyword>
<dbReference type="PRINTS" id="PR00921">
    <property type="entry name" value="IGASERPTASE"/>
</dbReference>
<dbReference type="eggNOG" id="COG3468">
    <property type="taxonomic scope" value="Bacteria"/>
</dbReference>
<name>C5S592_9PAST</name>
<organism evidence="11 12">
    <name type="scientific">Actinobacillus minor NM305</name>
    <dbReference type="NCBI Taxonomy" id="637911"/>
    <lineage>
        <taxon>Bacteria</taxon>
        <taxon>Pseudomonadati</taxon>
        <taxon>Pseudomonadota</taxon>
        <taxon>Gammaproteobacteria</taxon>
        <taxon>Pasteurellales</taxon>
        <taxon>Pasteurellaceae</taxon>
        <taxon>Actinobacillus</taxon>
    </lineage>
</organism>
<dbReference type="GO" id="GO:0006508">
    <property type="term" value="P:proteolysis"/>
    <property type="evidence" value="ECO:0007669"/>
    <property type="project" value="UniProtKB-KW"/>
</dbReference>
<evidence type="ECO:0000313" key="12">
    <source>
        <dbReference type="Proteomes" id="UP000005532"/>
    </source>
</evidence>
<dbReference type="Gene3D" id="2.40.10.120">
    <property type="match status" value="1"/>
</dbReference>